<comment type="subcellular location">
    <subcellularLocation>
        <location evidence="1">Cytoplasm</location>
    </subcellularLocation>
</comment>
<keyword evidence="2" id="KW-0808">Transferase</keyword>
<dbReference type="PANTHER" id="PTHR47738">
    <property type="entry name" value="PTS SYSTEM FRUCTOSE-LIKE EIIA COMPONENT-RELATED"/>
    <property type="match status" value="1"/>
</dbReference>
<dbReference type="GO" id="GO:0005737">
    <property type="term" value="C:cytoplasm"/>
    <property type="evidence" value="ECO:0007669"/>
    <property type="project" value="UniProtKB-SubCell"/>
</dbReference>
<name>A0A1F7RP32_9BACT</name>
<dbReference type="Proteomes" id="UP000178797">
    <property type="component" value="Unassembled WGS sequence"/>
</dbReference>
<protein>
    <submittedName>
        <fullName evidence="4">PTS fructose transporter subunit IIA</fullName>
    </submittedName>
</protein>
<dbReference type="InterPro" id="IPR051541">
    <property type="entry name" value="PTS_SugarTrans_NitroReg"/>
</dbReference>
<accession>A0A1F7RP32</accession>
<reference evidence="4 5" key="1">
    <citation type="journal article" date="2016" name="Nat. Commun.">
        <title>Thousands of microbial genomes shed light on interconnected biogeochemical processes in an aquifer system.</title>
        <authorList>
            <person name="Anantharaman K."/>
            <person name="Brown C.T."/>
            <person name="Hug L.A."/>
            <person name="Sharon I."/>
            <person name="Castelle C.J."/>
            <person name="Probst A.J."/>
            <person name="Thomas B.C."/>
            <person name="Singh A."/>
            <person name="Wilkins M.J."/>
            <person name="Karaoz U."/>
            <person name="Brodie E.L."/>
            <person name="Williams K.H."/>
            <person name="Hubbard S.S."/>
            <person name="Banfield J.F."/>
        </authorList>
    </citation>
    <scope>NUCLEOTIDE SEQUENCE [LARGE SCALE GENOMIC DNA]</scope>
</reference>
<sequence length="154" mass="17023">MKISDIMKEGGILPNLVSHDKAGALRELASLLVTTFKLKEDSEKLVKILDEREKLGSTGIGDGIAIPHGKLSSLNEELLVLGRSKEGIDFNSMDGKPTYLFFLLMGPEEAAGIHLKALARLSRLLKNASFRESLMKANHPSEIMEMIRLEDSKY</sequence>
<organism evidence="4 5">
    <name type="scientific">Candidatus Schekmanbacteria bacterium RBG_16_38_10</name>
    <dbReference type="NCBI Taxonomy" id="1817879"/>
    <lineage>
        <taxon>Bacteria</taxon>
        <taxon>Candidatus Schekmaniibacteriota</taxon>
    </lineage>
</organism>
<evidence type="ECO:0000313" key="4">
    <source>
        <dbReference type="EMBL" id="OGL43221.1"/>
    </source>
</evidence>
<evidence type="ECO:0000256" key="2">
    <source>
        <dbReference type="ARBA" id="ARBA00022679"/>
    </source>
</evidence>
<evidence type="ECO:0000313" key="5">
    <source>
        <dbReference type="Proteomes" id="UP000178797"/>
    </source>
</evidence>
<dbReference type="FunFam" id="3.40.930.10:FF:000009">
    <property type="entry name" value="PTS system, fructose specific IIABC component"/>
    <property type="match status" value="1"/>
</dbReference>
<gene>
    <name evidence="4" type="ORF">A2W05_09660</name>
</gene>
<dbReference type="InterPro" id="IPR016152">
    <property type="entry name" value="PTrfase/Anion_transptr"/>
</dbReference>
<dbReference type="PROSITE" id="PS51094">
    <property type="entry name" value="PTS_EIIA_TYPE_2"/>
    <property type="match status" value="1"/>
</dbReference>
<evidence type="ECO:0000256" key="1">
    <source>
        <dbReference type="ARBA" id="ARBA00004496"/>
    </source>
</evidence>
<dbReference type="EMBL" id="MGDE01000236">
    <property type="protein sequence ID" value="OGL43221.1"/>
    <property type="molecule type" value="Genomic_DNA"/>
</dbReference>
<feature type="domain" description="PTS EIIA type-2" evidence="3">
    <location>
        <begin position="5"/>
        <end position="150"/>
    </location>
</feature>
<dbReference type="Pfam" id="PF00359">
    <property type="entry name" value="PTS_EIIA_2"/>
    <property type="match status" value="1"/>
</dbReference>
<dbReference type="CDD" id="cd00211">
    <property type="entry name" value="PTS_IIA_fru"/>
    <property type="match status" value="1"/>
</dbReference>
<proteinExistence type="predicted"/>
<dbReference type="Gene3D" id="3.40.930.10">
    <property type="entry name" value="Mannitol-specific EII, Chain A"/>
    <property type="match status" value="1"/>
</dbReference>
<dbReference type="InterPro" id="IPR002178">
    <property type="entry name" value="PTS_EIIA_type-2_dom"/>
</dbReference>
<dbReference type="PROSITE" id="PS00372">
    <property type="entry name" value="PTS_EIIA_TYPE_2_HIS"/>
    <property type="match status" value="1"/>
</dbReference>
<evidence type="ECO:0000259" key="3">
    <source>
        <dbReference type="PROSITE" id="PS51094"/>
    </source>
</evidence>
<dbReference type="GO" id="GO:0016740">
    <property type="term" value="F:transferase activity"/>
    <property type="evidence" value="ECO:0007669"/>
    <property type="project" value="UniProtKB-KW"/>
</dbReference>
<dbReference type="SUPFAM" id="SSF55804">
    <property type="entry name" value="Phoshotransferase/anion transport protein"/>
    <property type="match status" value="1"/>
</dbReference>
<comment type="caution">
    <text evidence="4">The sequence shown here is derived from an EMBL/GenBank/DDBJ whole genome shotgun (WGS) entry which is preliminary data.</text>
</comment>
<dbReference type="AlphaFoldDB" id="A0A1F7RP32"/>